<dbReference type="Proteomes" id="UP000308917">
    <property type="component" value="Unassembled WGS sequence"/>
</dbReference>
<dbReference type="RefSeq" id="WP_136574587.1">
    <property type="nucleotide sequence ID" value="NZ_STFG01000023.1"/>
</dbReference>
<dbReference type="Gene3D" id="1.10.1040.10">
    <property type="entry name" value="N-(1-d-carboxylethyl)-l-norvaline Dehydrogenase, domain 2"/>
    <property type="match status" value="1"/>
</dbReference>
<feature type="domain" description="Ketopantoate reductase C-terminal" evidence="8">
    <location>
        <begin position="196"/>
        <end position="315"/>
    </location>
</feature>
<sequence>MRILVFGAGAIGCHLTARLIKAGADVHLIARGQQLDAITDRGLRLIGPQEDFTVPVRAYPSTAGLGQFDLVITAVKAYSLPHIVNDLLPVLGAHTQVASAVNGVPWWYFAGQKGVFGNQPVKRVDPGGGLFHRVGADRALGCVVLSANELVAPGVVQNRSSSNSFVLGPALEGLAVPAQASQLAHWLPSVTVSEHIRAAVWHKLLLNMGSSLLGCLTHSTGSQVAQSPALLGVFEAVMSEGSRVAAAVGVQVPPDLESRLARMRSNHHRCSMLQDLEAGRPLELDSQLLAVQDIARAYGVSTTTIDTLVALLQFKAAAETN</sequence>
<evidence type="ECO:0000313" key="9">
    <source>
        <dbReference type="EMBL" id="THT98105.1"/>
    </source>
</evidence>
<dbReference type="GO" id="GO:0008677">
    <property type="term" value="F:2-dehydropantoate 2-reductase activity"/>
    <property type="evidence" value="ECO:0007669"/>
    <property type="project" value="UniProtKB-EC"/>
</dbReference>
<dbReference type="FunFam" id="1.10.1040.10:FF:000017">
    <property type="entry name" value="2-dehydropantoate 2-reductase"/>
    <property type="match status" value="1"/>
</dbReference>
<evidence type="ECO:0000256" key="5">
    <source>
        <dbReference type="ARBA" id="ARBA00032024"/>
    </source>
</evidence>
<evidence type="ECO:0000256" key="3">
    <source>
        <dbReference type="ARBA" id="ARBA00019465"/>
    </source>
</evidence>
<dbReference type="InterPro" id="IPR051402">
    <property type="entry name" value="KPR-Related"/>
</dbReference>
<dbReference type="Pfam" id="PF08546">
    <property type="entry name" value="ApbA_C"/>
    <property type="match status" value="1"/>
</dbReference>
<name>A0A4V4GQF7_9BURK</name>
<dbReference type="InterPro" id="IPR013328">
    <property type="entry name" value="6PGD_dom2"/>
</dbReference>
<gene>
    <name evidence="9" type="ORF">E9531_14995</name>
</gene>
<comment type="caution">
    <text evidence="9">The sequence shown here is derived from an EMBL/GenBank/DDBJ whole genome shotgun (WGS) entry which is preliminary data.</text>
</comment>
<dbReference type="SUPFAM" id="SSF48179">
    <property type="entry name" value="6-phosphogluconate dehydrogenase C-terminal domain-like"/>
    <property type="match status" value="1"/>
</dbReference>
<dbReference type="EMBL" id="STFG01000023">
    <property type="protein sequence ID" value="THT98105.1"/>
    <property type="molecule type" value="Genomic_DNA"/>
</dbReference>
<protein>
    <recommendedName>
        <fullName evidence="3">2-dehydropantoate 2-reductase</fullName>
        <ecNumber evidence="2">1.1.1.169</ecNumber>
    </recommendedName>
    <alternativeName>
        <fullName evidence="5">Ketopantoate reductase</fullName>
    </alternativeName>
</protein>
<dbReference type="GO" id="GO:0015940">
    <property type="term" value="P:pantothenate biosynthetic process"/>
    <property type="evidence" value="ECO:0007669"/>
    <property type="project" value="UniProtKB-UniPathway"/>
</dbReference>
<dbReference type="AlphaFoldDB" id="A0A4V4GQF7"/>
<comment type="pathway">
    <text evidence="1">Cofactor biosynthesis; (R)-pantothenate biosynthesis; (R)-pantoate from 3-methyl-2-oxobutanoate: step 2/2.</text>
</comment>
<dbReference type="EC" id="1.1.1.169" evidence="2"/>
<dbReference type="PANTHER" id="PTHR21708">
    <property type="entry name" value="PROBABLE 2-DEHYDROPANTOATE 2-REDUCTASE"/>
    <property type="match status" value="1"/>
</dbReference>
<evidence type="ECO:0000256" key="4">
    <source>
        <dbReference type="ARBA" id="ARBA00022655"/>
    </source>
</evidence>
<dbReference type="InterPro" id="IPR013332">
    <property type="entry name" value="KPR_N"/>
</dbReference>
<keyword evidence="10" id="KW-1185">Reference proteome</keyword>
<evidence type="ECO:0000256" key="6">
    <source>
        <dbReference type="ARBA" id="ARBA00048793"/>
    </source>
</evidence>
<evidence type="ECO:0000259" key="8">
    <source>
        <dbReference type="Pfam" id="PF08546"/>
    </source>
</evidence>
<evidence type="ECO:0000259" key="7">
    <source>
        <dbReference type="Pfam" id="PF02558"/>
    </source>
</evidence>
<organism evidence="9 10">
    <name type="scientific">Lampropedia puyangensis</name>
    <dbReference type="NCBI Taxonomy" id="1330072"/>
    <lineage>
        <taxon>Bacteria</taxon>
        <taxon>Pseudomonadati</taxon>
        <taxon>Pseudomonadota</taxon>
        <taxon>Betaproteobacteria</taxon>
        <taxon>Burkholderiales</taxon>
        <taxon>Comamonadaceae</taxon>
        <taxon>Lampropedia</taxon>
    </lineage>
</organism>
<dbReference type="UniPathway" id="UPA00028">
    <property type="reaction ID" value="UER00004"/>
</dbReference>
<evidence type="ECO:0000256" key="2">
    <source>
        <dbReference type="ARBA" id="ARBA00013014"/>
    </source>
</evidence>
<reference evidence="9 10" key="1">
    <citation type="journal article" date="2015" name="Antonie Van Leeuwenhoek">
        <title>Lampropedia puyangensis sp. nov., isolated from symptomatic bark of Populus ? euramericana canker and emended description of Lampropedia hyalina (Ehrenberg 1832) Lee et al. 2004.</title>
        <authorList>
            <person name="Li Y."/>
            <person name="Wang T."/>
            <person name="Piao C.G."/>
            <person name="Wang L.F."/>
            <person name="Tian G.Z."/>
            <person name="Zhu T.H."/>
            <person name="Guo M.W."/>
        </authorList>
    </citation>
    <scope>NUCLEOTIDE SEQUENCE [LARGE SCALE GENOMIC DNA]</scope>
    <source>
        <strain evidence="9 10">2-bin</strain>
    </source>
</reference>
<dbReference type="InterPro" id="IPR013752">
    <property type="entry name" value="KPA_reductase"/>
</dbReference>
<dbReference type="NCBIfam" id="NF005089">
    <property type="entry name" value="PRK06522.1-4"/>
    <property type="match status" value="1"/>
</dbReference>
<dbReference type="InterPro" id="IPR008927">
    <property type="entry name" value="6-PGluconate_DH-like_C_sf"/>
</dbReference>
<dbReference type="InterPro" id="IPR036291">
    <property type="entry name" value="NAD(P)-bd_dom_sf"/>
</dbReference>
<evidence type="ECO:0000256" key="1">
    <source>
        <dbReference type="ARBA" id="ARBA00004994"/>
    </source>
</evidence>
<dbReference type="Pfam" id="PF02558">
    <property type="entry name" value="ApbA"/>
    <property type="match status" value="1"/>
</dbReference>
<proteinExistence type="predicted"/>
<evidence type="ECO:0000313" key="10">
    <source>
        <dbReference type="Proteomes" id="UP000308917"/>
    </source>
</evidence>
<dbReference type="Gene3D" id="3.40.50.720">
    <property type="entry name" value="NAD(P)-binding Rossmann-like Domain"/>
    <property type="match status" value="1"/>
</dbReference>
<dbReference type="PANTHER" id="PTHR21708:SF45">
    <property type="entry name" value="2-DEHYDROPANTOATE 2-REDUCTASE"/>
    <property type="match status" value="1"/>
</dbReference>
<keyword evidence="4" id="KW-0566">Pantothenate biosynthesis</keyword>
<dbReference type="SUPFAM" id="SSF51735">
    <property type="entry name" value="NAD(P)-binding Rossmann-fold domains"/>
    <property type="match status" value="1"/>
</dbReference>
<feature type="domain" description="Ketopantoate reductase N-terminal" evidence="7">
    <location>
        <begin position="3"/>
        <end position="104"/>
    </location>
</feature>
<comment type="catalytic activity">
    <reaction evidence="6">
        <text>(R)-pantoate + NADP(+) = 2-dehydropantoate + NADPH + H(+)</text>
        <dbReference type="Rhea" id="RHEA:16233"/>
        <dbReference type="ChEBI" id="CHEBI:11561"/>
        <dbReference type="ChEBI" id="CHEBI:15378"/>
        <dbReference type="ChEBI" id="CHEBI:15980"/>
        <dbReference type="ChEBI" id="CHEBI:57783"/>
        <dbReference type="ChEBI" id="CHEBI:58349"/>
        <dbReference type="EC" id="1.1.1.169"/>
    </reaction>
</comment>
<dbReference type="OrthoDB" id="9796561at2"/>
<accession>A0A4V4GQF7</accession>
<dbReference type="GO" id="GO:0005737">
    <property type="term" value="C:cytoplasm"/>
    <property type="evidence" value="ECO:0007669"/>
    <property type="project" value="TreeGrafter"/>
</dbReference>